<keyword evidence="3" id="KW-1185">Reference proteome</keyword>
<name>A0A179UAI0_BLAGS</name>
<dbReference type="RefSeq" id="XP_002627988.1">
    <property type="nucleotide sequence ID" value="XM_002627942.1"/>
</dbReference>
<dbReference type="GeneID" id="8507422"/>
<proteinExistence type="predicted"/>
<evidence type="ECO:0000313" key="3">
    <source>
        <dbReference type="Proteomes" id="UP000002038"/>
    </source>
</evidence>
<dbReference type="EMBL" id="GG657449">
    <property type="protein sequence ID" value="OAT04318.1"/>
    <property type="molecule type" value="Genomic_DNA"/>
</dbReference>
<gene>
    <name evidence="2" type="ORF">BDBG_00896</name>
</gene>
<feature type="compositionally biased region" description="Acidic residues" evidence="1">
    <location>
        <begin position="57"/>
        <end position="70"/>
    </location>
</feature>
<dbReference type="VEuPathDB" id="FungiDB:BDBG_00896"/>
<dbReference type="Proteomes" id="UP000002038">
    <property type="component" value="Unassembled WGS sequence"/>
</dbReference>
<accession>A0A179UAI0</accession>
<sequence>MADITFIIPSDPGAGAANSTFSALSSSPSAFTFFMTHLFPPHDEFDNDPASVYHQNDDDDNDDDDDDDNVAIDEDEAMNEMCTLTLSIKNHLQLIKAIVDQASENVHTVLIITASQMRAEIYRKVITCTAVIINLNKFHSEKNKQLEKNALESRPLQAFSGIQPMFQ</sequence>
<feature type="region of interest" description="Disordered" evidence="1">
    <location>
        <begin position="46"/>
        <end position="70"/>
    </location>
</feature>
<evidence type="ECO:0000256" key="1">
    <source>
        <dbReference type="SAM" id="MobiDB-lite"/>
    </source>
</evidence>
<dbReference type="OrthoDB" id="4187782at2759"/>
<protein>
    <submittedName>
        <fullName evidence="2">Uncharacterized protein</fullName>
    </submittedName>
</protein>
<dbReference type="KEGG" id="bgh:BDBG_00896"/>
<organism evidence="2 3">
    <name type="scientific">Blastomyces gilchristii (strain SLH14081)</name>
    <name type="common">Blastomyces dermatitidis</name>
    <dbReference type="NCBI Taxonomy" id="559298"/>
    <lineage>
        <taxon>Eukaryota</taxon>
        <taxon>Fungi</taxon>
        <taxon>Dikarya</taxon>
        <taxon>Ascomycota</taxon>
        <taxon>Pezizomycotina</taxon>
        <taxon>Eurotiomycetes</taxon>
        <taxon>Eurotiomycetidae</taxon>
        <taxon>Onygenales</taxon>
        <taxon>Ajellomycetaceae</taxon>
        <taxon>Blastomyces</taxon>
    </lineage>
</organism>
<reference evidence="3" key="1">
    <citation type="journal article" date="2015" name="PLoS Genet.">
        <title>The dynamic genome and transcriptome of the human fungal pathogen Blastomyces and close relative Emmonsia.</title>
        <authorList>
            <person name="Munoz J.F."/>
            <person name="Gauthier G.M."/>
            <person name="Desjardins C.A."/>
            <person name="Gallo J.E."/>
            <person name="Holder J."/>
            <person name="Sullivan T.D."/>
            <person name="Marty A.J."/>
            <person name="Carmen J.C."/>
            <person name="Chen Z."/>
            <person name="Ding L."/>
            <person name="Gujja S."/>
            <person name="Magrini V."/>
            <person name="Misas E."/>
            <person name="Mitreva M."/>
            <person name="Priest M."/>
            <person name="Saif S."/>
            <person name="Whiston E.A."/>
            <person name="Young S."/>
            <person name="Zeng Q."/>
            <person name="Goldman W.E."/>
            <person name="Mardis E.R."/>
            <person name="Taylor J.W."/>
            <person name="McEwen J.G."/>
            <person name="Clay O.K."/>
            <person name="Klein B.S."/>
            <person name="Cuomo C.A."/>
        </authorList>
    </citation>
    <scope>NUCLEOTIDE SEQUENCE [LARGE SCALE GENOMIC DNA]</scope>
    <source>
        <strain evidence="3">SLH14081</strain>
    </source>
</reference>
<evidence type="ECO:0000313" key="2">
    <source>
        <dbReference type="EMBL" id="OAT04318.1"/>
    </source>
</evidence>
<dbReference type="AlphaFoldDB" id="A0A179UAI0"/>